<evidence type="ECO:0000256" key="2">
    <source>
        <dbReference type="ARBA" id="ARBA00022776"/>
    </source>
</evidence>
<evidence type="ECO:0000313" key="8">
    <source>
        <dbReference type="EMBL" id="KAG2613058.1"/>
    </source>
</evidence>
<dbReference type="Proteomes" id="UP000823388">
    <property type="component" value="Chromosome 4K"/>
</dbReference>
<evidence type="ECO:0000259" key="7">
    <source>
        <dbReference type="Pfam" id="PF25220"/>
    </source>
</evidence>
<protein>
    <recommendedName>
        <fullName evidence="7">Sororin C-terminal region domain-containing protein</fullName>
    </recommendedName>
</protein>
<keyword evidence="2" id="KW-0498">Mitosis</keyword>
<dbReference type="PANTHER" id="PTHR35740:SF1">
    <property type="entry name" value="OS12G0111700 PROTEIN"/>
    <property type="match status" value="1"/>
</dbReference>
<dbReference type="PANTHER" id="PTHR35740">
    <property type="entry name" value="OS12G0111700 PROTEIN"/>
    <property type="match status" value="1"/>
</dbReference>
<comment type="caution">
    <text evidence="8">The sequence shown here is derived from an EMBL/GenBank/DDBJ whole genome shotgun (WGS) entry which is preliminary data.</text>
</comment>
<name>A0A8T0TTE2_PANVG</name>
<feature type="compositionally biased region" description="Low complexity" evidence="6">
    <location>
        <begin position="1"/>
        <end position="10"/>
    </location>
</feature>
<evidence type="ECO:0000256" key="1">
    <source>
        <dbReference type="ARBA" id="ARBA00022618"/>
    </source>
</evidence>
<evidence type="ECO:0000256" key="5">
    <source>
        <dbReference type="ARBA" id="ARBA00093465"/>
    </source>
</evidence>
<feature type="region of interest" description="Disordered" evidence="6">
    <location>
        <begin position="1"/>
        <end position="221"/>
    </location>
</feature>
<reference evidence="8" key="1">
    <citation type="submission" date="2020-05" db="EMBL/GenBank/DDBJ databases">
        <title>WGS assembly of Panicum virgatum.</title>
        <authorList>
            <person name="Lovell J.T."/>
            <person name="Jenkins J."/>
            <person name="Shu S."/>
            <person name="Juenger T.E."/>
            <person name="Schmutz J."/>
        </authorList>
    </citation>
    <scope>NUCLEOTIDE SEQUENCE</scope>
    <source>
        <strain evidence="8">AP13</strain>
    </source>
</reference>
<dbReference type="AlphaFoldDB" id="A0A8T0TTE2"/>
<gene>
    <name evidence="8" type="ORF">PVAP13_4KG373400</name>
</gene>
<keyword evidence="1" id="KW-0132">Cell division</keyword>
<feature type="domain" description="Sororin C-terminal region" evidence="7">
    <location>
        <begin position="218"/>
        <end position="241"/>
    </location>
</feature>
<feature type="compositionally biased region" description="Low complexity" evidence="6">
    <location>
        <begin position="43"/>
        <end position="57"/>
    </location>
</feature>
<evidence type="ECO:0000256" key="4">
    <source>
        <dbReference type="ARBA" id="ARBA00023306"/>
    </source>
</evidence>
<keyword evidence="4" id="KW-0131">Cell cycle</keyword>
<proteinExistence type="inferred from homology"/>
<dbReference type="InterPro" id="IPR057337">
    <property type="entry name" value="Sororin_C"/>
</dbReference>
<keyword evidence="9" id="KW-1185">Reference proteome</keyword>
<evidence type="ECO:0000256" key="6">
    <source>
        <dbReference type="SAM" id="MobiDB-lite"/>
    </source>
</evidence>
<evidence type="ECO:0000313" key="9">
    <source>
        <dbReference type="Proteomes" id="UP000823388"/>
    </source>
</evidence>
<dbReference type="OrthoDB" id="1903589at2759"/>
<accession>A0A8T0TTE2</accession>
<dbReference type="GO" id="GO:0005634">
    <property type="term" value="C:nucleus"/>
    <property type="evidence" value="ECO:0007669"/>
    <property type="project" value="UniProtKB-SubCell"/>
</dbReference>
<feature type="compositionally biased region" description="Pro residues" evidence="6">
    <location>
        <begin position="11"/>
        <end position="20"/>
    </location>
</feature>
<dbReference type="GO" id="GO:0051301">
    <property type="term" value="P:cell division"/>
    <property type="evidence" value="ECO:0007669"/>
    <property type="project" value="UniProtKB-KW"/>
</dbReference>
<keyword evidence="3" id="KW-0539">Nucleus</keyword>
<feature type="compositionally biased region" description="Polar residues" evidence="6">
    <location>
        <begin position="186"/>
        <end position="200"/>
    </location>
</feature>
<dbReference type="Pfam" id="PF25220">
    <property type="entry name" value="Sororin_C"/>
    <property type="match status" value="1"/>
</dbReference>
<organism evidence="8 9">
    <name type="scientific">Panicum virgatum</name>
    <name type="common">Blackwell switchgrass</name>
    <dbReference type="NCBI Taxonomy" id="38727"/>
    <lineage>
        <taxon>Eukaryota</taxon>
        <taxon>Viridiplantae</taxon>
        <taxon>Streptophyta</taxon>
        <taxon>Embryophyta</taxon>
        <taxon>Tracheophyta</taxon>
        <taxon>Spermatophyta</taxon>
        <taxon>Magnoliopsida</taxon>
        <taxon>Liliopsida</taxon>
        <taxon>Poales</taxon>
        <taxon>Poaceae</taxon>
        <taxon>PACMAD clade</taxon>
        <taxon>Panicoideae</taxon>
        <taxon>Panicodae</taxon>
        <taxon>Paniceae</taxon>
        <taxon>Panicinae</taxon>
        <taxon>Panicum</taxon>
        <taxon>Panicum sect. Hiantes</taxon>
    </lineage>
</organism>
<feature type="compositionally biased region" description="Low complexity" evidence="6">
    <location>
        <begin position="91"/>
        <end position="111"/>
    </location>
</feature>
<evidence type="ECO:0000256" key="3">
    <source>
        <dbReference type="ARBA" id="ARBA00023242"/>
    </source>
</evidence>
<dbReference type="EMBL" id="CM029043">
    <property type="protein sequence ID" value="KAG2613058.1"/>
    <property type="molecule type" value="Genomic_DNA"/>
</dbReference>
<feature type="compositionally biased region" description="Low complexity" evidence="6">
    <location>
        <begin position="139"/>
        <end position="159"/>
    </location>
</feature>
<comment type="similarity">
    <text evidence="5">Belongs to the sororin family.</text>
</comment>
<sequence>MRHPTSAATPPGSPAPPPLASPKSSAIKRQRKAAAPLGDVTNLLLPDPAPLASPKSAAIKRQRKAAPPLGDVTNFLLPETPTPIKPRRTGLRPLPTPSDSSSTCFSTASVTPAPQPSSAAVLEEERSAVKSPISTVYARRGTTETQGRRNTTTNPTTTTKGKEPIAAAGTASCPPLGRATRKNSRKNSMAQDTRPISSSAPCHGAKKKRPPPSSTTKLPEDFVKKQRAYFADVDAFELPEEEVSESELE</sequence>